<evidence type="ECO:0000256" key="5">
    <source>
        <dbReference type="ARBA" id="ARBA00023136"/>
    </source>
</evidence>
<feature type="transmembrane region" description="Helical" evidence="6">
    <location>
        <begin position="169"/>
        <end position="188"/>
    </location>
</feature>
<dbReference type="CDD" id="cd06581">
    <property type="entry name" value="TM_PBP1_LivM_like"/>
    <property type="match status" value="1"/>
</dbReference>
<evidence type="ECO:0000256" key="4">
    <source>
        <dbReference type="ARBA" id="ARBA00022989"/>
    </source>
</evidence>
<dbReference type="PANTHER" id="PTHR30482:SF10">
    <property type="entry name" value="HIGH-AFFINITY BRANCHED-CHAIN AMINO ACID TRANSPORT PROTEIN BRAE"/>
    <property type="match status" value="1"/>
</dbReference>
<accession>A0A964E434</accession>
<dbReference type="InterPro" id="IPR001851">
    <property type="entry name" value="ABC_transp_permease"/>
</dbReference>
<dbReference type="GO" id="GO:0005886">
    <property type="term" value="C:plasma membrane"/>
    <property type="evidence" value="ECO:0007669"/>
    <property type="project" value="UniProtKB-SubCell"/>
</dbReference>
<evidence type="ECO:0000256" key="3">
    <source>
        <dbReference type="ARBA" id="ARBA00022692"/>
    </source>
</evidence>
<dbReference type="InterPro" id="IPR043428">
    <property type="entry name" value="LivM-like"/>
</dbReference>
<evidence type="ECO:0000256" key="1">
    <source>
        <dbReference type="ARBA" id="ARBA00004651"/>
    </source>
</evidence>
<keyword evidence="5 6" id="KW-0472">Membrane</keyword>
<organism evidence="7 8">
    <name type="scientific">Acidisoma cellulosilyticum</name>
    <dbReference type="NCBI Taxonomy" id="2802395"/>
    <lineage>
        <taxon>Bacteria</taxon>
        <taxon>Pseudomonadati</taxon>
        <taxon>Pseudomonadota</taxon>
        <taxon>Alphaproteobacteria</taxon>
        <taxon>Acetobacterales</taxon>
        <taxon>Acidocellaceae</taxon>
        <taxon>Acidisoma</taxon>
    </lineage>
</organism>
<dbReference type="Pfam" id="PF02653">
    <property type="entry name" value="BPD_transp_2"/>
    <property type="match status" value="1"/>
</dbReference>
<feature type="transmembrane region" description="Helical" evidence="6">
    <location>
        <begin position="104"/>
        <end position="125"/>
    </location>
</feature>
<keyword evidence="8" id="KW-1185">Reference proteome</keyword>
<evidence type="ECO:0000256" key="2">
    <source>
        <dbReference type="ARBA" id="ARBA00022475"/>
    </source>
</evidence>
<dbReference type="Proteomes" id="UP000721844">
    <property type="component" value="Unassembled WGS sequence"/>
</dbReference>
<protein>
    <submittedName>
        <fullName evidence="7">Branched-chain amino acid ABC transporter permease</fullName>
    </submittedName>
</protein>
<dbReference type="RefSeq" id="WP_227307951.1">
    <property type="nucleotide sequence ID" value="NZ_JAESVA010000004.1"/>
</dbReference>
<feature type="transmembrane region" description="Helical" evidence="6">
    <location>
        <begin position="219"/>
        <end position="241"/>
    </location>
</feature>
<feature type="transmembrane region" description="Helical" evidence="6">
    <location>
        <begin position="6"/>
        <end position="29"/>
    </location>
</feature>
<evidence type="ECO:0000256" key="6">
    <source>
        <dbReference type="SAM" id="Phobius"/>
    </source>
</evidence>
<dbReference type="EMBL" id="JAESVA010000004">
    <property type="protein sequence ID" value="MCB8881280.1"/>
    <property type="molecule type" value="Genomic_DNA"/>
</dbReference>
<keyword evidence="2" id="KW-1003">Cell membrane</keyword>
<keyword evidence="3 6" id="KW-0812">Transmembrane</keyword>
<evidence type="ECO:0000313" key="8">
    <source>
        <dbReference type="Proteomes" id="UP000721844"/>
    </source>
</evidence>
<name>A0A964E434_9PROT</name>
<feature type="transmembrane region" description="Helical" evidence="6">
    <location>
        <begin position="41"/>
        <end position="63"/>
    </location>
</feature>
<reference evidence="7 8" key="1">
    <citation type="journal article" date="2021" name="Microorganisms">
        <title>Acidisoma silvae sp. nov. and Acidisomacellulosilytica sp. nov., Two Acidophilic Bacteria Isolated from Decaying Wood, Hydrolyzing Cellulose and Producing Poly-3-hydroxybutyrate.</title>
        <authorList>
            <person name="Mieszkin S."/>
            <person name="Pouder E."/>
            <person name="Uroz S."/>
            <person name="Simon-Colin C."/>
            <person name="Alain K."/>
        </authorList>
    </citation>
    <scope>NUCLEOTIDE SEQUENCE [LARGE SCALE GENOMIC DNA]</scope>
    <source>
        <strain evidence="7 8">HW T5.17</strain>
    </source>
</reference>
<dbReference type="GO" id="GO:0015658">
    <property type="term" value="F:branched-chain amino acid transmembrane transporter activity"/>
    <property type="evidence" value="ECO:0007669"/>
    <property type="project" value="InterPro"/>
</dbReference>
<gene>
    <name evidence="7" type="ORF">ACELLULO517_13615</name>
</gene>
<comment type="subcellular location">
    <subcellularLocation>
        <location evidence="1">Cell membrane</location>
        <topology evidence="1">Multi-pass membrane protein</topology>
    </subcellularLocation>
</comment>
<sequence length="353" mass="36623">MFIRTALRGLITPLLLILGVAVITFLGVLGGDQVQTSLTEMLIRMVVVVGMWIFVGNSGVISFGHVGFMCIGGYAAAWATVDPNWKSIMLTGLPDFLQNGQYPFPYAVIGGAVLAAVVAIVLGAAIMRLSGIAASIATFAFLMIVNSVYSNWDSVTGGTSSIIGIPTVVGPWVAFAFAAGAILLAYAFKSSRFGLMLRATREDEVAAKASAINVFRVRLAAFVLSAGVVGVGGALWAHFLGVLTADSFYLSLSFITLSMLVVGGLGSLTGAVVGVVVVTIVVEVLRALEGGIALGKATLSLPPGSQEIGLGLVLALIMIFRPSGLTRGREFRLPWLQSRAGVVVSNTAPATGE</sequence>
<keyword evidence="4 6" id="KW-1133">Transmembrane helix</keyword>
<dbReference type="PANTHER" id="PTHR30482">
    <property type="entry name" value="HIGH-AFFINITY BRANCHED-CHAIN AMINO ACID TRANSPORT SYSTEM PERMEASE"/>
    <property type="match status" value="1"/>
</dbReference>
<feature type="transmembrane region" description="Helical" evidence="6">
    <location>
        <begin position="132"/>
        <end position="149"/>
    </location>
</feature>
<evidence type="ECO:0000313" key="7">
    <source>
        <dbReference type="EMBL" id="MCB8881280.1"/>
    </source>
</evidence>
<comment type="caution">
    <text evidence="7">The sequence shown here is derived from an EMBL/GenBank/DDBJ whole genome shotgun (WGS) entry which is preliminary data.</text>
</comment>
<dbReference type="AlphaFoldDB" id="A0A964E434"/>
<proteinExistence type="predicted"/>